<gene>
    <name evidence="1" type="ORF">ETB97_008918</name>
</gene>
<accession>A0A8H6ADQ0</accession>
<reference evidence="1 2" key="1">
    <citation type="submission" date="2019-04" db="EMBL/GenBank/DDBJ databases">
        <title>Aspergillus burnettii sp. nov., novel species from soil in southeast Queensland.</title>
        <authorList>
            <person name="Gilchrist C.L.M."/>
            <person name="Pitt J.I."/>
            <person name="Lange L."/>
            <person name="Lacey H.J."/>
            <person name="Vuong D."/>
            <person name="Midgley D.J."/>
            <person name="Greenfield P."/>
            <person name="Bradbury M."/>
            <person name="Lacey E."/>
            <person name="Busk P.K."/>
            <person name="Pilgaard B."/>
            <person name="Chooi Y.H."/>
            <person name="Piggott A.M."/>
        </authorList>
    </citation>
    <scope>NUCLEOTIDE SEQUENCE [LARGE SCALE GENOMIC DNA]</scope>
    <source>
        <strain evidence="1 2">FRR 5400</strain>
    </source>
</reference>
<dbReference type="AlphaFoldDB" id="A0A8H6ADQ0"/>
<name>A0A8H6ADQ0_PETAA</name>
<dbReference type="EMBL" id="SPNV01000041">
    <property type="protein sequence ID" value="KAF5863983.1"/>
    <property type="molecule type" value="Genomic_DNA"/>
</dbReference>
<evidence type="ECO:0000313" key="2">
    <source>
        <dbReference type="Proteomes" id="UP000541154"/>
    </source>
</evidence>
<comment type="caution">
    <text evidence="1">The sequence shown here is derived from an EMBL/GenBank/DDBJ whole genome shotgun (WGS) entry which is preliminary data.</text>
</comment>
<sequence length="118" mass="12844">MPFAEPVTDETASGFDRIATADIDQILQQLTLGEKVAARYSPQCLLQEIEGLAPTTFRGQPGIPFLGAPCFRWRQEDTGQAQSLTPLTSYLSPVTLDLPPPTDITSLSGEIHTDWGVQ</sequence>
<keyword evidence="2" id="KW-1185">Reference proteome</keyword>
<organism evidence="1 2">
    <name type="scientific">Petromyces alliaceus</name>
    <name type="common">Aspergillus alliaceus</name>
    <dbReference type="NCBI Taxonomy" id="209559"/>
    <lineage>
        <taxon>Eukaryota</taxon>
        <taxon>Fungi</taxon>
        <taxon>Dikarya</taxon>
        <taxon>Ascomycota</taxon>
        <taxon>Pezizomycotina</taxon>
        <taxon>Eurotiomycetes</taxon>
        <taxon>Eurotiomycetidae</taxon>
        <taxon>Eurotiales</taxon>
        <taxon>Aspergillaceae</taxon>
        <taxon>Aspergillus</taxon>
        <taxon>Aspergillus subgen. Circumdati</taxon>
    </lineage>
</organism>
<protein>
    <submittedName>
        <fullName evidence="1">Uncharacterized protein</fullName>
    </submittedName>
</protein>
<proteinExistence type="predicted"/>
<evidence type="ECO:0000313" key="1">
    <source>
        <dbReference type="EMBL" id="KAF5863983.1"/>
    </source>
</evidence>
<dbReference type="Proteomes" id="UP000541154">
    <property type="component" value="Unassembled WGS sequence"/>
</dbReference>